<dbReference type="NCBIfam" id="TIGR01552">
    <property type="entry name" value="phd_fam"/>
    <property type="match status" value="1"/>
</dbReference>
<dbReference type="Proteomes" id="UP001157109">
    <property type="component" value="Unassembled WGS sequence"/>
</dbReference>
<reference evidence="5" key="1">
    <citation type="journal article" date="2019" name="Int. J. Syst. Evol. Microbiol.">
        <title>The Global Catalogue of Microorganisms (GCM) 10K type strain sequencing project: providing services to taxonomists for standard genome sequencing and annotation.</title>
        <authorList>
            <consortium name="The Broad Institute Genomics Platform"/>
            <consortium name="The Broad Institute Genome Sequencing Center for Infectious Disease"/>
            <person name="Wu L."/>
            <person name="Ma J."/>
        </authorList>
    </citation>
    <scope>NUCLEOTIDE SEQUENCE [LARGE SCALE GENOMIC DNA]</scope>
    <source>
        <strain evidence="5">NBRC 105830</strain>
    </source>
</reference>
<dbReference type="InterPro" id="IPR006442">
    <property type="entry name" value="Antitoxin_Phd/YefM"/>
</dbReference>
<name>A0ABQ6HIN9_9MICO</name>
<comment type="caution">
    <text evidence="4">The sequence shown here is derived from an EMBL/GenBank/DDBJ whole genome shotgun (WGS) entry which is preliminary data.</text>
</comment>
<evidence type="ECO:0000256" key="2">
    <source>
        <dbReference type="RuleBase" id="RU362080"/>
    </source>
</evidence>
<dbReference type="InterPro" id="IPR036165">
    <property type="entry name" value="YefM-like_sf"/>
</dbReference>
<evidence type="ECO:0000313" key="4">
    <source>
        <dbReference type="EMBL" id="GMA18401.1"/>
    </source>
</evidence>
<dbReference type="Gene3D" id="3.40.1620.10">
    <property type="entry name" value="YefM-like domain"/>
    <property type="match status" value="1"/>
</dbReference>
<accession>A0ABQ6HIN9</accession>
<dbReference type="EMBL" id="BSUJ01000001">
    <property type="protein sequence ID" value="GMA18401.1"/>
    <property type="molecule type" value="Genomic_DNA"/>
</dbReference>
<protein>
    <recommendedName>
        <fullName evidence="2">Antitoxin</fullName>
    </recommendedName>
</protein>
<dbReference type="SUPFAM" id="SSF143120">
    <property type="entry name" value="YefM-like"/>
    <property type="match status" value="1"/>
</dbReference>
<feature type="compositionally biased region" description="Basic and acidic residues" evidence="3">
    <location>
        <begin position="84"/>
        <end position="95"/>
    </location>
</feature>
<evidence type="ECO:0000256" key="1">
    <source>
        <dbReference type="ARBA" id="ARBA00009981"/>
    </source>
</evidence>
<sequence length="101" mass="11343">MPRIEVVMPEPVAQVLPSDMTTVGLRELRQEASGLVRRVEGGEDIVITVAGRPSARLVPVRPTRWRSWTDVADLFAGPGDPQWELDREQVDDSVRDPWVAR</sequence>
<dbReference type="RefSeq" id="WP_284283501.1">
    <property type="nucleotide sequence ID" value="NZ_BSUJ01000001.1"/>
</dbReference>
<feature type="region of interest" description="Disordered" evidence="3">
    <location>
        <begin position="78"/>
        <end position="101"/>
    </location>
</feature>
<evidence type="ECO:0000256" key="3">
    <source>
        <dbReference type="SAM" id="MobiDB-lite"/>
    </source>
</evidence>
<gene>
    <name evidence="4" type="ORF">GCM10025862_04220</name>
</gene>
<comment type="similarity">
    <text evidence="1 2">Belongs to the phD/YefM antitoxin family.</text>
</comment>
<comment type="function">
    <text evidence="2">Antitoxin component of a type II toxin-antitoxin (TA) system.</text>
</comment>
<dbReference type="PANTHER" id="PTHR35377">
    <property type="entry name" value="ANTITOXIN VAPB49-RELATED-RELATED"/>
    <property type="match status" value="1"/>
</dbReference>
<evidence type="ECO:0000313" key="5">
    <source>
        <dbReference type="Proteomes" id="UP001157109"/>
    </source>
</evidence>
<proteinExistence type="inferred from homology"/>
<dbReference type="Pfam" id="PF02604">
    <property type="entry name" value="PhdYeFM_antitox"/>
    <property type="match status" value="1"/>
</dbReference>
<keyword evidence="5" id="KW-1185">Reference proteome</keyword>
<organism evidence="4 5">
    <name type="scientific">Arsenicicoccus piscis</name>
    <dbReference type="NCBI Taxonomy" id="673954"/>
    <lineage>
        <taxon>Bacteria</taxon>
        <taxon>Bacillati</taxon>
        <taxon>Actinomycetota</taxon>
        <taxon>Actinomycetes</taxon>
        <taxon>Micrococcales</taxon>
        <taxon>Intrasporangiaceae</taxon>
        <taxon>Arsenicicoccus</taxon>
    </lineage>
</organism>
<dbReference type="InterPro" id="IPR051416">
    <property type="entry name" value="phD-YefM_TA_antitoxins"/>
</dbReference>
<dbReference type="PANTHER" id="PTHR35377:SF5">
    <property type="entry name" value="ANTITOXIN VAPB46"/>
    <property type="match status" value="1"/>
</dbReference>